<dbReference type="PROSITE" id="PS50883">
    <property type="entry name" value="EAL"/>
    <property type="match status" value="1"/>
</dbReference>
<reference evidence="8 9" key="1">
    <citation type="submission" date="2014-10" db="EMBL/GenBank/DDBJ databases">
        <title>Genome sequence of Erwinia typographi M043b.</title>
        <authorList>
            <person name="Chan K.-G."/>
            <person name="Tan W.-S."/>
        </authorList>
    </citation>
    <scope>NUCLEOTIDE SEQUENCE [LARGE SCALE GENOMIC DNA]</scope>
    <source>
        <strain evidence="8 9">M043b</strain>
    </source>
</reference>
<dbReference type="Pfam" id="PF05231">
    <property type="entry name" value="MASE1"/>
    <property type="match status" value="1"/>
</dbReference>
<evidence type="ECO:0000256" key="6">
    <source>
        <dbReference type="SAM" id="Phobius"/>
    </source>
</evidence>
<dbReference type="STRING" id="371042.NG99_13820"/>
<dbReference type="CDD" id="cd01948">
    <property type="entry name" value="EAL"/>
    <property type="match status" value="1"/>
</dbReference>
<dbReference type="InterPro" id="IPR000160">
    <property type="entry name" value="GGDEF_dom"/>
</dbReference>
<dbReference type="SUPFAM" id="SSF141868">
    <property type="entry name" value="EAL domain-like"/>
    <property type="match status" value="1"/>
</dbReference>
<feature type="transmembrane region" description="Helical" evidence="6">
    <location>
        <begin position="274"/>
        <end position="296"/>
    </location>
</feature>
<dbReference type="GO" id="GO:0071111">
    <property type="term" value="F:cyclic-guanylate-specific phosphodiesterase activity"/>
    <property type="evidence" value="ECO:0007669"/>
    <property type="project" value="InterPro"/>
</dbReference>
<evidence type="ECO:0000256" key="2">
    <source>
        <dbReference type="ARBA" id="ARBA00022475"/>
    </source>
</evidence>
<dbReference type="InterPro" id="IPR001633">
    <property type="entry name" value="EAL_dom"/>
</dbReference>
<sequence>MLLPLLLLPLSTQLSIRLTIEEGYVYLIYLPLAMYVAMLLVFDWRAMPGIGIALSLYYFSRFTPLGALAIVTTTIAVLALSWSGYKWHSGRRWKADFSGLGLMPVRVLWLAFILPLLCIISMQIVAKTGIVPLRGTLFAPGIFSLYALLNFQSMLFSCVVMIQIFYFVIRCLRKPRFCRVVYARISRQRAANVNFYEFGLWLGLVAFLLGMLILTVQNKENLLASDYGIPLLLPLMLWAAVRFGYLFTSLVWAVLLVVLYQLRDRFLNPGTEPYHLAVMSANLLVFSLTILMMAAISTRQRRTLIKTRLAALSDPIFNLPNLRALSNDLNELPLTTLCFLCIPDLDRLSRIYGLRLRIQYKRRLASFLMADFQPDEQVYQLPGFDLVIRLNYTGHLACIEDIAVRIKAFHLHWDGLPIHPEIGLSYCTVRRPVTHLYELLGELSGLAEQSIRTGMAENLLSNSSLPVQRRVAETVAQLDDVRQTLRQQGYPLWAQRVQGVRGDDYYELRPDMRDHKGQPLLPERLEELGLTWEVDRWVIEQALAFAHQHRQRLPGGRFAVTLFTSSLCRPSLAREIERSLSVYDLEPWQLIIQVSDSPVLDQGYWGRRAIAQLLQLGCRVIVTDFGGKFAGYARLKELEGDMLKIDASFIRTMLEDSLDYQVVAAICALARSKRLRVIASGVDSPESEAGLRQLGVDYLQGRQIAPPQPLGELIQASGELPADLKAP</sequence>
<accession>A0A0A4A3U6</accession>
<evidence type="ECO:0000313" key="8">
    <source>
        <dbReference type="EMBL" id="KGT92558.1"/>
    </source>
</evidence>
<protein>
    <submittedName>
        <fullName evidence="8">Membrane protein</fullName>
    </submittedName>
</protein>
<evidence type="ECO:0000256" key="1">
    <source>
        <dbReference type="ARBA" id="ARBA00004651"/>
    </source>
</evidence>
<dbReference type="Proteomes" id="UP000030351">
    <property type="component" value="Unassembled WGS sequence"/>
</dbReference>
<dbReference type="eggNOG" id="COG2200">
    <property type="taxonomic scope" value="Bacteria"/>
</dbReference>
<keyword evidence="3 6" id="KW-0812">Transmembrane</keyword>
<dbReference type="PANTHER" id="PTHR33121">
    <property type="entry name" value="CYCLIC DI-GMP PHOSPHODIESTERASE PDEF"/>
    <property type="match status" value="1"/>
</dbReference>
<evidence type="ECO:0000256" key="5">
    <source>
        <dbReference type="ARBA" id="ARBA00023136"/>
    </source>
</evidence>
<feature type="transmembrane region" description="Helical" evidence="6">
    <location>
        <begin position="65"/>
        <end position="85"/>
    </location>
</feature>
<dbReference type="PANTHER" id="PTHR33121:SF64">
    <property type="entry name" value="CYCLIC DI-GMP PHOSPHODIESTERASE PDEF"/>
    <property type="match status" value="1"/>
</dbReference>
<evidence type="ECO:0000259" key="7">
    <source>
        <dbReference type="PROSITE" id="PS50883"/>
    </source>
</evidence>
<feature type="transmembrane region" description="Helical" evidence="6">
    <location>
        <begin position="193"/>
        <end position="216"/>
    </location>
</feature>
<evidence type="ECO:0000256" key="3">
    <source>
        <dbReference type="ARBA" id="ARBA00022692"/>
    </source>
</evidence>
<comment type="caution">
    <text evidence="8">The sequence shown here is derived from an EMBL/GenBank/DDBJ whole genome shotgun (WGS) entry which is preliminary data.</text>
</comment>
<name>A0A0A4A3U6_9GAMM</name>
<feature type="transmembrane region" description="Helical" evidence="6">
    <location>
        <begin position="97"/>
        <end position="119"/>
    </location>
</feature>
<dbReference type="InterPro" id="IPR007895">
    <property type="entry name" value="MASE1"/>
</dbReference>
<dbReference type="AlphaFoldDB" id="A0A0A4A3U6"/>
<dbReference type="Pfam" id="PF00563">
    <property type="entry name" value="EAL"/>
    <property type="match status" value="1"/>
</dbReference>
<keyword evidence="2" id="KW-1003">Cell membrane</keyword>
<feature type="transmembrane region" description="Helical" evidence="6">
    <location>
        <begin position="236"/>
        <end position="262"/>
    </location>
</feature>
<dbReference type="SMART" id="SM00267">
    <property type="entry name" value="GGDEF"/>
    <property type="match status" value="1"/>
</dbReference>
<dbReference type="GO" id="GO:0005886">
    <property type="term" value="C:plasma membrane"/>
    <property type="evidence" value="ECO:0007669"/>
    <property type="project" value="UniProtKB-SubCell"/>
</dbReference>
<feature type="transmembrane region" description="Helical" evidence="6">
    <location>
        <begin position="25"/>
        <end position="44"/>
    </location>
</feature>
<keyword evidence="5 6" id="KW-0472">Membrane</keyword>
<feature type="transmembrane region" description="Helical" evidence="6">
    <location>
        <begin position="154"/>
        <end position="172"/>
    </location>
</feature>
<proteinExistence type="predicted"/>
<dbReference type="SMART" id="SM00052">
    <property type="entry name" value="EAL"/>
    <property type="match status" value="1"/>
</dbReference>
<evidence type="ECO:0000313" key="9">
    <source>
        <dbReference type="Proteomes" id="UP000030351"/>
    </source>
</evidence>
<evidence type="ECO:0000256" key="4">
    <source>
        <dbReference type="ARBA" id="ARBA00022989"/>
    </source>
</evidence>
<dbReference type="InterPro" id="IPR035919">
    <property type="entry name" value="EAL_sf"/>
</dbReference>
<keyword evidence="9" id="KW-1185">Reference proteome</keyword>
<feature type="domain" description="EAL" evidence="7">
    <location>
        <begin position="474"/>
        <end position="721"/>
    </location>
</feature>
<keyword evidence="4 6" id="KW-1133">Transmembrane helix</keyword>
<dbReference type="Gene3D" id="3.20.20.450">
    <property type="entry name" value="EAL domain"/>
    <property type="match status" value="1"/>
</dbReference>
<dbReference type="EMBL" id="JRUQ01000040">
    <property type="protein sequence ID" value="KGT92558.1"/>
    <property type="molecule type" value="Genomic_DNA"/>
</dbReference>
<gene>
    <name evidence="8" type="ORF">NG99_13820</name>
</gene>
<comment type="subcellular location">
    <subcellularLocation>
        <location evidence="1">Cell membrane</location>
        <topology evidence="1">Multi-pass membrane protein</topology>
    </subcellularLocation>
</comment>
<organism evidence="8 9">
    <name type="scientific">Erwinia typographi</name>
    <dbReference type="NCBI Taxonomy" id="371042"/>
    <lineage>
        <taxon>Bacteria</taxon>
        <taxon>Pseudomonadati</taxon>
        <taxon>Pseudomonadota</taxon>
        <taxon>Gammaproteobacteria</taxon>
        <taxon>Enterobacterales</taxon>
        <taxon>Erwiniaceae</taxon>
        <taxon>Erwinia</taxon>
    </lineage>
</organism>
<dbReference type="InterPro" id="IPR050706">
    <property type="entry name" value="Cyclic-di-GMP_PDE-like"/>
</dbReference>